<dbReference type="EMBL" id="CP005077">
    <property type="protein sequence ID" value="AGM25361.1"/>
    <property type="molecule type" value="Genomic_DNA"/>
</dbReference>
<name>R4UJ67_9MOLU</name>
<evidence type="ECO:0000256" key="3">
    <source>
        <dbReference type="ARBA" id="ARBA00022540"/>
    </source>
</evidence>
<keyword evidence="5 8" id="KW-0648">Protein biosynthesis</keyword>
<dbReference type="eggNOG" id="COG0532">
    <property type="taxonomic scope" value="Bacteria"/>
</dbReference>
<dbReference type="OrthoDB" id="9811804at2"/>
<evidence type="ECO:0000313" key="13">
    <source>
        <dbReference type="Proteomes" id="UP000013964"/>
    </source>
</evidence>
<dbReference type="SUPFAM" id="SSF50447">
    <property type="entry name" value="Translation proteins"/>
    <property type="match status" value="2"/>
</dbReference>
<comment type="caution">
    <text evidence="8">Lacks conserved residue(s) required for the propagation of feature annotation.</text>
</comment>
<dbReference type="AlphaFoldDB" id="R4UJ67"/>
<evidence type="ECO:0000256" key="7">
    <source>
        <dbReference type="ARBA" id="ARBA00025162"/>
    </source>
</evidence>
<feature type="binding site" evidence="8">
    <location>
        <begin position="234"/>
        <end position="237"/>
    </location>
    <ligand>
        <name>GTP</name>
        <dbReference type="ChEBI" id="CHEBI:37565"/>
    </ligand>
</feature>
<dbReference type="Gene3D" id="3.40.50.300">
    <property type="entry name" value="P-loop containing nucleotide triphosphate hydrolases"/>
    <property type="match status" value="1"/>
</dbReference>
<dbReference type="SUPFAM" id="SSF52156">
    <property type="entry name" value="Initiation factor IF2/eIF5b, domain 3"/>
    <property type="match status" value="1"/>
</dbReference>
<comment type="similarity">
    <text evidence="1 8 9">Belongs to the TRAFAC class translation factor GTPase superfamily. Classic translation factor GTPase family. IF-2 subfamily.</text>
</comment>
<feature type="binding site" evidence="8">
    <location>
        <begin position="180"/>
        <end position="184"/>
    </location>
    <ligand>
        <name>GTP</name>
        <dbReference type="ChEBI" id="CHEBI:37565"/>
    </ligand>
</feature>
<dbReference type="Pfam" id="PF04760">
    <property type="entry name" value="IF2_N"/>
    <property type="match status" value="1"/>
</dbReference>
<dbReference type="CDD" id="cd03702">
    <property type="entry name" value="IF2_mtIF2_II"/>
    <property type="match status" value="1"/>
</dbReference>
<proteinExistence type="inferred from homology"/>
<evidence type="ECO:0000313" key="12">
    <source>
        <dbReference type="EMBL" id="AGM25361.1"/>
    </source>
</evidence>
<protein>
    <recommendedName>
        <fullName evidence="2 8">Translation initiation factor IF-2</fullName>
    </recommendedName>
</protein>
<dbReference type="InterPro" id="IPR036925">
    <property type="entry name" value="TIF_IF2_dom3_sf"/>
</dbReference>
<dbReference type="PRINTS" id="PR00315">
    <property type="entry name" value="ELONGATNFCT"/>
</dbReference>
<dbReference type="FunFam" id="2.40.30.10:FF:000007">
    <property type="entry name" value="Translation initiation factor IF-2"/>
    <property type="match status" value="1"/>
</dbReference>
<dbReference type="PANTHER" id="PTHR43381:SF5">
    <property type="entry name" value="TR-TYPE G DOMAIN-CONTAINING PROTEIN"/>
    <property type="match status" value="1"/>
</dbReference>
<feature type="compositionally biased region" description="Low complexity" evidence="10">
    <location>
        <begin position="1"/>
        <end position="13"/>
    </location>
</feature>
<evidence type="ECO:0000256" key="4">
    <source>
        <dbReference type="ARBA" id="ARBA00022741"/>
    </source>
</evidence>
<keyword evidence="8" id="KW-0963">Cytoplasm</keyword>
<dbReference type="Pfam" id="PF22042">
    <property type="entry name" value="EF-G_D2"/>
    <property type="match status" value="1"/>
</dbReference>
<evidence type="ECO:0000256" key="6">
    <source>
        <dbReference type="ARBA" id="ARBA00023134"/>
    </source>
</evidence>
<dbReference type="CDD" id="cd01887">
    <property type="entry name" value="IF2_eIF5B"/>
    <property type="match status" value="1"/>
</dbReference>
<dbReference type="NCBIfam" id="TIGR00231">
    <property type="entry name" value="small_GTP"/>
    <property type="match status" value="1"/>
</dbReference>
<dbReference type="Gene3D" id="3.40.50.10050">
    <property type="entry name" value="Translation initiation factor IF- 2, domain 3"/>
    <property type="match status" value="1"/>
</dbReference>
<evidence type="ECO:0000256" key="1">
    <source>
        <dbReference type="ARBA" id="ARBA00007733"/>
    </source>
</evidence>
<dbReference type="RefSeq" id="WP_016339183.1">
    <property type="nucleotide sequence ID" value="NC_021280.1"/>
</dbReference>
<dbReference type="NCBIfam" id="TIGR00487">
    <property type="entry name" value="IF-2"/>
    <property type="match status" value="1"/>
</dbReference>
<comment type="function">
    <text evidence="7 8 9">One of the essential components for the initiation of protein synthesis. Protects formylmethionyl-tRNA from spontaneous hydrolysis and promotes its binding to the 30S ribosomal subunits. Also involved in the hydrolysis of GTP during the formation of the 70S ribosomal complex.</text>
</comment>
<dbReference type="InterPro" id="IPR009000">
    <property type="entry name" value="Transl_B-barrel_sf"/>
</dbReference>
<feature type="region of interest" description="Disordered" evidence="10">
    <location>
        <begin position="1"/>
        <end position="26"/>
    </location>
</feature>
<evidence type="ECO:0000256" key="2">
    <source>
        <dbReference type="ARBA" id="ARBA00020675"/>
    </source>
</evidence>
<dbReference type="GO" id="GO:0005829">
    <property type="term" value="C:cytosol"/>
    <property type="evidence" value="ECO:0007669"/>
    <property type="project" value="TreeGrafter"/>
</dbReference>
<organism evidence="12 13">
    <name type="scientific">Spiroplasma chrysopicola DF-1</name>
    <dbReference type="NCBI Taxonomy" id="1276227"/>
    <lineage>
        <taxon>Bacteria</taxon>
        <taxon>Bacillati</taxon>
        <taxon>Mycoplasmatota</taxon>
        <taxon>Mollicutes</taxon>
        <taxon>Entomoplasmatales</taxon>
        <taxon>Spiroplasmataceae</taxon>
        <taxon>Spiroplasma</taxon>
    </lineage>
</organism>
<evidence type="ECO:0000259" key="11">
    <source>
        <dbReference type="PROSITE" id="PS51722"/>
    </source>
</evidence>
<dbReference type="InterPro" id="IPR005225">
    <property type="entry name" value="Small_GTP-bd"/>
</dbReference>
<dbReference type="FunFam" id="3.40.50.300:FF:000019">
    <property type="entry name" value="Translation initiation factor IF-2"/>
    <property type="match status" value="1"/>
</dbReference>
<dbReference type="KEGG" id="scr:SCHRY_v1c07850"/>
<dbReference type="InterPro" id="IPR053905">
    <property type="entry name" value="EF-G-like_DII"/>
</dbReference>
<dbReference type="FunFam" id="2.40.30.10:FF:000008">
    <property type="entry name" value="Translation initiation factor IF-2"/>
    <property type="match status" value="1"/>
</dbReference>
<dbReference type="InterPro" id="IPR000178">
    <property type="entry name" value="TF_IF2_bacterial-like"/>
</dbReference>
<keyword evidence="6 8" id="KW-0342">GTP-binding</keyword>
<feature type="domain" description="Tr-type G" evidence="11">
    <location>
        <begin position="124"/>
        <end position="292"/>
    </location>
</feature>
<dbReference type="InterPro" id="IPR000795">
    <property type="entry name" value="T_Tr_GTP-bd_dom"/>
</dbReference>
<dbReference type="PATRIC" id="fig|1276227.3.peg.793"/>
<dbReference type="FunFam" id="3.40.50.10050:FF:000001">
    <property type="entry name" value="Translation initiation factor IF-2"/>
    <property type="match status" value="1"/>
</dbReference>
<feature type="binding site" evidence="8">
    <location>
        <begin position="133"/>
        <end position="140"/>
    </location>
    <ligand>
        <name>GTP</name>
        <dbReference type="ChEBI" id="CHEBI:37565"/>
    </ligand>
</feature>
<dbReference type="GO" id="GO:0003924">
    <property type="term" value="F:GTPase activity"/>
    <property type="evidence" value="ECO:0007669"/>
    <property type="project" value="UniProtKB-UniRule"/>
</dbReference>
<reference evidence="12 13" key="1">
    <citation type="journal article" date="2013" name="Genome Biol. Evol.">
        <title>Complete genomes of two dipteran-associated spiroplasmas provided insights into the origin, dynamics, and impacts of viral invasion in spiroplasma.</title>
        <authorList>
            <person name="Ku C."/>
            <person name="Lo W.S."/>
            <person name="Chen L.L."/>
            <person name="Kuo C.H."/>
        </authorList>
    </citation>
    <scope>NUCLEOTIDE SEQUENCE [LARGE SCALE GENOMIC DNA]</scope>
    <source>
        <strain evidence="12 13">DF-1</strain>
    </source>
</reference>
<dbReference type="Pfam" id="PF00009">
    <property type="entry name" value="GTP_EFTU"/>
    <property type="match status" value="1"/>
</dbReference>
<dbReference type="GO" id="GO:0005525">
    <property type="term" value="F:GTP binding"/>
    <property type="evidence" value="ECO:0007669"/>
    <property type="project" value="UniProtKB-KW"/>
</dbReference>
<evidence type="ECO:0000256" key="8">
    <source>
        <dbReference type="HAMAP-Rule" id="MF_00100"/>
    </source>
</evidence>
<evidence type="ECO:0000256" key="10">
    <source>
        <dbReference type="SAM" id="MobiDB-lite"/>
    </source>
</evidence>
<dbReference type="HAMAP" id="MF_00100_B">
    <property type="entry name" value="IF_2_B"/>
    <property type="match status" value="1"/>
</dbReference>
<dbReference type="Proteomes" id="UP000013964">
    <property type="component" value="Chromosome"/>
</dbReference>
<gene>
    <name evidence="8 12" type="primary">infB</name>
    <name evidence="12" type="ORF">SCHRY_v1c07850</name>
</gene>
<evidence type="ECO:0000256" key="5">
    <source>
        <dbReference type="ARBA" id="ARBA00022917"/>
    </source>
</evidence>
<dbReference type="InterPro" id="IPR027417">
    <property type="entry name" value="P-loop_NTPase"/>
</dbReference>
<dbReference type="InterPro" id="IPR023115">
    <property type="entry name" value="TIF_IF2_dom3"/>
</dbReference>
<keyword evidence="4 8" id="KW-0547">Nucleotide-binding</keyword>
<dbReference type="Gene3D" id="2.40.30.10">
    <property type="entry name" value="Translation factors"/>
    <property type="match status" value="2"/>
</dbReference>
<dbReference type="CDD" id="cd03692">
    <property type="entry name" value="mtIF2_IVc"/>
    <property type="match status" value="1"/>
</dbReference>
<evidence type="ECO:0000256" key="9">
    <source>
        <dbReference type="RuleBase" id="RU000644"/>
    </source>
</evidence>
<sequence>MNNRNNQKNTSNQKNKKMQAKNQRNRIQSQLKVVEAHVNEGVFVYSEALTIADFAKKINKPVSEIIKYFFMKGIMLNQNTYLSEEQLGELCLELGLDFKKEKSVTHENLLETFDINDPAETLTKRPPIVTIMGHVDHGKTTLLDTIRNSDVVSGEHGGITQHIGAYQIKTKNNEFITFVDTPGHEAFTQMRARGSAVTDIVILVVAADDGVMPQTKEAIDHAKAAGVPIIVFINKMDKPGANPDNVMMQLAQEELTAEEWGGSVPYVKGSAKQRQGIDELLDTILLIADISELKANPNRFALGTVIESHLDKGLGPVATLLVQSGTLNMKDALVVGYCFGYVRDLTDESGKKIKSAGPSQPVMIHGLSEVPNAGDKFMVFQDEKLAREVASKRKTTDTINKRFKNQAFSLERLSEQIKDGQLKQINIILKADTQGTVEAVKSSLMKINISGVRINIIRATVGGISESDVTLGLASHAFIIGFNVRPTAHVRKKAEDEGVEIRLHTIIYKVTEEIEAAAKGMLDPEVVEEVTGQAEVRQTFRHSDIGTIAGCHVIDGVIPRKSKVHILRDGVIVYQGEIASLKHGKDDLKEAKNGMDCGILIKNYNDIKENDIIEAYTQKEVAQ</sequence>
<keyword evidence="3 8" id="KW-0396">Initiation factor</keyword>
<dbReference type="PROSITE" id="PS51722">
    <property type="entry name" value="G_TR_2"/>
    <property type="match status" value="1"/>
</dbReference>
<dbReference type="SUPFAM" id="SSF52540">
    <property type="entry name" value="P-loop containing nucleoside triphosphate hydrolases"/>
    <property type="match status" value="1"/>
</dbReference>
<dbReference type="InterPro" id="IPR006847">
    <property type="entry name" value="IF2_N"/>
</dbReference>
<dbReference type="HOGENOM" id="CLU_006301_5_1_14"/>
<dbReference type="STRING" id="1276227.SCHRY_v1c07850"/>
<dbReference type="InterPro" id="IPR044145">
    <property type="entry name" value="IF2_II"/>
</dbReference>
<dbReference type="PANTHER" id="PTHR43381">
    <property type="entry name" value="TRANSLATION INITIATION FACTOR IF-2-RELATED"/>
    <property type="match status" value="1"/>
</dbReference>
<dbReference type="InterPro" id="IPR015760">
    <property type="entry name" value="TIF_IF2"/>
</dbReference>
<dbReference type="Pfam" id="PF11987">
    <property type="entry name" value="IF-2"/>
    <property type="match status" value="1"/>
</dbReference>
<dbReference type="GO" id="GO:0003743">
    <property type="term" value="F:translation initiation factor activity"/>
    <property type="evidence" value="ECO:0007669"/>
    <property type="project" value="UniProtKB-UniRule"/>
</dbReference>
<accession>R4UJ67</accession>
<comment type="subcellular location">
    <subcellularLocation>
        <location evidence="8">Cytoplasm</location>
    </subcellularLocation>
</comment>
<keyword evidence="13" id="KW-1185">Reference proteome</keyword>